<dbReference type="PROSITE" id="PS51910">
    <property type="entry name" value="GH18_2"/>
    <property type="match status" value="1"/>
</dbReference>
<dbReference type="SMART" id="SM00636">
    <property type="entry name" value="Glyco_18"/>
    <property type="match status" value="1"/>
</dbReference>
<dbReference type="InterPro" id="IPR017853">
    <property type="entry name" value="GH"/>
</dbReference>
<dbReference type="GO" id="GO:0008061">
    <property type="term" value="F:chitin binding"/>
    <property type="evidence" value="ECO:0007669"/>
    <property type="project" value="InterPro"/>
</dbReference>
<dbReference type="Gene3D" id="3.10.50.10">
    <property type="match status" value="1"/>
</dbReference>
<name>A0A7E6EIZ8_9MOLL</name>
<dbReference type="InterPro" id="IPR001223">
    <property type="entry name" value="Glyco_hydro18_cat"/>
</dbReference>
<evidence type="ECO:0000259" key="5">
    <source>
        <dbReference type="PROSITE" id="PS51910"/>
    </source>
</evidence>
<keyword evidence="1 3" id="KW-0378">Hydrolase</keyword>
<feature type="domain" description="GH18" evidence="5">
    <location>
        <begin position="45"/>
        <end position="341"/>
    </location>
</feature>
<protein>
    <submittedName>
        <fullName evidence="7">Chitinase-3-like protein 1</fullName>
    </submittedName>
</protein>
<organism evidence="6 7">
    <name type="scientific">Octopus sinensis</name>
    <name type="common">East Asian common octopus</name>
    <dbReference type="NCBI Taxonomy" id="2607531"/>
    <lineage>
        <taxon>Eukaryota</taxon>
        <taxon>Metazoa</taxon>
        <taxon>Spiralia</taxon>
        <taxon>Lophotrochozoa</taxon>
        <taxon>Mollusca</taxon>
        <taxon>Cephalopoda</taxon>
        <taxon>Coleoidea</taxon>
        <taxon>Octopodiformes</taxon>
        <taxon>Octopoda</taxon>
        <taxon>Incirrata</taxon>
        <taxon>Octopodidae</taxon>
        <taxon>Octopus</taxon>
    </lineage>
</organism>
<dbReference type="Proteomes" id="UP000515154">
    <property type="component" value="Unplaced"/>
</dbReference>
<dbReference type="GO" id="GO:0006032">
    <property type="term" value="P:chitin catabolic process"/>
    <property type="evidence" value="ECO:0007669"/>
    <property type="project" value="TreeGrafter"/>
</dbReference>
<reference evidence="7" key="1">
    <citation type="submission" date="2025-08" db="UniProtKB">
        <authorList>
            <consortium name="RefSeq"/>
        </authorList>
    </citation>
    <scope>IDENTIFICATION</scope>
</reference>
<dbReference type="InterPro" id="IPR011583">
    <property type="entry name" value="Chitinase_II/V-like_cat"/>
</dbReference>
<dbReference type="InterPro" id="IPR050314">
    <property type="entry name" value="Glycosyl_Hydrlase_18"/>
</dbReference>
<dbReference type="KEGG" id="osn:115229947"/>
<evidence type="ECO:0000256" key="3">
    <source>
        <dbReference type="RuleBase" id="RU000489"/>
    </source>
</evidence>
<sequence length="341" mass="38477">TSSRRKTQNSDFPSEDVDQINYKNSDAESQNLIVITINSETNENKLLFCYYTNWAKYRTGGFEFNDKDIANLCTHIIYAFCNIDANNLTPISNDPWSDLPEGIFVKNIVGKYNDYHRITSLKSLNPNLKVLLSVGGYQRLLNEFSIVSSSESNAEIFARNTKNFLKKHNFDGFDIDWEYPQNQKQAYNRLLKAMSTEFRKGPKTYMLTAAVSAGVSKIQASYEIKEISKLSICNLTIRYLDYINLMTYDFYGQFSTTVGHHSGLYGISDTDTLNIDYVVRYWAENGAPKSKMIIGSPIYGQGFKTATKNPKIGDRIVGGTPAGSITQQSGILAYIEVLSIL</sequence>
<dbReference type="GO" id="GO:0005975">
    <property type="term" value="P:carbohydrate metabolic process"/>
    <property type="evidence" value="ECO:0007669"/>
    <property type="project" value="InterPro"/>
</dbReference>
<evidence type="ECO:0000256" key="1">
    <source>
        <dbReference type="ARBA" id="ARBA00022801"/>
    </source>
</evidence>
<feature type="non-terminal residue" evidence="7">
    <location>
        <position position="1"/>
    </location>
</feature>
<dbReference type="GO" id="GO:0005576">
    <property type="term" value="C:extracellular region"/>
    <property type="evidence" value="ECO:0007669"/>
    <property type="project" value="TreeGrafter"/>
</dbReference>
<evidence type="ECO:0000256" key="4">
    <source>
        <dbReference type="RuleBase" id="RU004453"/>
    </source>
</evidence>
<proteinExistence type="inferred from homology"/>
<dbReference type="PROSITE" id="PS01095">
    <property type="entry name" value="GH18_1"/>
    <property type="match status" value="1"/>
</dbReference>
<keyword evidence="6" id="KW-1185">Reference proteome</keyword>
<dbReference type="SUPFAM" id="SSF51445">
    <property type="entry name" value="(Trans)glycosidases"/>
    <property type="match status" value="1"/>
</dbReference>
<dbReference type="AlphaFoldDB" id="A0A7E6EIZ8"/>
<evidence type="ECO:0000256" key="2">
    <source>
        <dbReference type="ARBA" id="ARBA00023295"/>
    </source>
</evidence>
<dbReference type="InterPro" id="IPR001579">
    <property type="entry name" value="Glyco_hydro_18_chit_AS"/>
</dbReference>
<evidence type="ECO:0000313" key="7">
    <source>
        <dbReference type="RefSeq" id="XP_036355303.1"/>
    </source>
</evidence>
<dbReference type="Pfam" id="PF00704">
    <property type="entry name" value="Glyco_hydro_18"/>
    <property type="match status" value="1"/>
</dbReference>
<comment type="similarity">
    <text evidence="4">Belongs to the glycosyl hydrolase 18 family.</text>
</comment>
<accession>A0A7E6EIZ8</accession>
<dbReference type="InterPro" id="IPR029070">
    <property type="entry name" value="Chitinase_insertion_sf"/>
</dbReference>
<evidence type="ECO:0000313" key="6">
    <source>
        <dbReference type="Proteomes" id="UP000515154"/>
    </source>
</evidence>
<keyword evidence="2 3" id="KW-0326">Glycosidase</keyword>
<dbReference type="RefSeq" id="XP_036355303.1">
    <property type="nucleotide sequence ID" value="XM_036499410.1"/>
</dbReference>
<dbReference type="GO" id="GO:0004568">
    <property type="term" value="F:chitinase activity"/>
    <property type="evidence" value="ECO:0007669"/>
    <property type="project" value="UniProtKB-ARBA"/>
</dbReference>
<dbReference type="PANTHER" id="PTHR11177">
    <property type="entry name" value="CHITINASE"/>
    <property type="match status" value="1"/>
</dbReference>
<gene>
    <name evidence="7" type="primary">LOC115229947</name>
</gene>
<dbReference type="Gene3D" id="3.20.20.80">
    <property type="entry name" value="Glycosidases"/>
    <property type="match status" value="1"/>
</dbReference>
<dbReference type="PANTHER" id="PTHR11177:SF317">
    <property type="entry name" value="CHITINASE 12-RELATED"/>
    <property type="match status" value="1"/>
</dbReference>